<organism evidence="3 4">
    <name type="scientific">Pigmentiphaga humi</name>
    <dbReference type="NCBI Taxonomy" id="2478468"/>
    <lineage>
        <taxon>Bacteria</taxon>
        <taxon>Pseudomonadati</taxon>
        <taxon>Pseudomonadota</taxon>
        <taxon>Betaproteobacteria</taxon>
        <taxon>Burkholderiales</taxon>
        <taxon>Alcaligenaceae</taxon>
        <taxon>Pigmentiphaga</taxon>
    </lineage>
</organism>
<dbReference type="InterPro" id="IPR012902">
    <property type="entry name" value="N_methyl_site"/>
</dbReference>
<keyword evidence="1" id="KW-1133">Transmembrane helix</keyword>
<proteinExistence type="predicted"/>
<dbReference type="Proteomes" id="UP000277294">
    <property type="component" value="Unassembled WGS sequence"/>
</dbReference>
<keyword evidence="1" id="KW-0472">Membrane</keyword>
<accession>A0A3P4AZ80</accession>
<dbReference type="PROSITE" id="PS00409">
    <property type="entry name" value="PROKAR_NTER_METHYL"/>
    <property type="match status" value="1"/>
</dbReference>
<dbReference type="InterPro" id="IPR014911">
    <property type="entry name" value="PilS_N"/>
</dbReference>
<dbReference type="EMBL" id="UWPJ01000010">
    <property type="protein sequence ID" value="VCU69072.1"/>
    <property type="molecule type" value="Genomic_DNA"/>
</dbReference>
<reference evidence="3 4" key="1">
    <citation type="submission" date="2018-10" db="EMBL/GenBank/DDBJ databases">
        <authorList>
            <person name="Criscuolo A."/>
        </authorList>
    </citation>
    <scope>NUCLEOTIDE SEQUENCE [LARGE SCALE GENOMIC DNA]</scope>
    <source>
        <strain evidence="3">DnA1</strain>
    </source>
</reference>
<dbReference type="RefSeq" id="WP_124078432.1">
    <property type="nucleotide sequence ID" value="NZ_UWPJ01000010.1"/>
</dbReference>
<dbReference type="AlphaFoldDB" id="A0A3P4AZ80"/>
<evidence type="ECO:0000313" key="4">
    <source>
        <dbReference type="Proteomes" id="UP000277294"/>
    </source>
</evidence>
<evidence type="ECO:0000313" key="3">
    <source>
        <dbReference type="EMBL" id="VCU69072.1"/>
    </source>
</evidence>
<sequence length="194" mass="19521">MPCNRTSPFRRQRGFTLVEVAIVAAIVLIAAIVGIPAINGYIIENKVPPVAQELQRFVARTKAANQGLGTTPYTGLGAAQLASALRSSSVLAVSGAGAAAVVSHGLGATDGRVVLASDTITTAGDAFMLTLDKVNEAACPSLAAVMQRVSERISINGTSVKQPGTGGMTGVYDAAGAAGACASGDANTFVFSAR</sequence>
<dbReference type="Pfam" id="PF08805">
    <property type="entry name" value="PilS"/>
    <property type="match status" value="1"/>
</dbReference>
<feature type="domain" description="Type 4 secretion system PilS N-terminal" evidence="2">
    <location>
        <begin position="110"/>
        <end position="192"/>
    </location>
</feature>
<dbReference type="InterPro" id="IPR045584">
    <property type="entry name" value="Pilin-like"/>
</dbReference>
<evidence type="ECO:0000256" key="1">
    <source>
        <dbReference type="SAM" id="Phobius"/>
    </source>
</evidence>
<dbReference type="OrthoDB" id="8683788at2"/>
<dbReference type="Gene3D" id="3.30.1690.10">
    <property type="entry name" value="TcpA-like pilin"/>
    <property type="match status" value="1"/>
</dbReference>
<protein>
    <submittedName>
        <fullName evidence="3">Putative major pilin subunit</fullName>
    </submittedName>
</protein>
<evidence type="ECO:0000259" key="2">
    <source>
        <dbReference type="Pfam" id="PF08805"/>
    </source>
</evidence>
<gene>
    <name evidence="3" type="ORF">PIGHUM_01132</name>
</gene>
<feature type="transmembrane region" description="Helical" evidence="1">
    <location>
        <begin position="20"/>
        <end position="42"/>
    </location>
</feature>
<dbReference type="NCBIfam" id="TIGR02532">
    <property type="entry name" value="IV_pilin_GFxxxE"/>
    <property type="match status" value="1"/>
</dbReference>
<dbReference type="Pfam" id="PF07963">
    <property type="entry name" value="N_methyl"/>
    <property type="match status" value="1"/>
</dbReference>
<keyword evidence="1" id="KW-0812">Transmembrane</keyword>
<name>A0A3P4AZ80_9BURK</name>
<keyword evidence="4" id="KW-1185">Reference proteome</keyword>
<dbReference type="SUPFAM" id="SSF54523">
    <property type="entry name" value="Pili subunits"/>
    <property type="match status" value="1"/>
</dbReference>